<accession>V7DE88</accession>
<organism evidence="1 2">
    <name type="scientific">Pseudomonas taiwanensis SJ9</name>
    <dbReference type="NCBI Taxonomy" id="1388762"/>
    <lineage>
        <taxon>Bacteria</taxon>
        <taxon>Pseudomonadati</taxon>
        <taxon>Pseudomonadota</taxon>
        <taxon>Gammaproteobacteria</taxon>
        <taxon>Pseudomonadales</taxon>
        <taxon>Pseudomonadaceae</taxon>
        <taxon>Pseudomonas</taxon>
    </lineage>
</organism>
<dbReference type="AlphaFoldDB" id="V7DE88"/>
<sequence length="29" mass="3380">MNTIATMTVKRSTIEMKMMMLIITMVKMT</sequence>
<name>V7DE88_9PSED</name>
<proteinExistence type="predicted"/>
<protein>
    <submittedName>
        <fullName evidence="1">Uncharacterized protein</fullName>
    </submittedName>
</protein>
<evidence type="ECO:0000313" key="2">
    <source>
        <dbReference type="Proteomes" id="UP000018511"/>
    </source>
</evidence>
<gene>
    <name evidence="1" type="ORF">O164_11380</name>
</gene>
<dbReference type="Proteomes" id="UP000018511">
    <property type="component" value="Unassembled WGS sequence"/>
</dbReference>
<dbReference type="EMBL" id="AXUP01000139">
    <property type="protein sequence ID" value="ESW39571.1"/>
    <property type="molecule type" value="Genomic_DNA"/>
</dbReference>
<comment type="caution">
    <text evidence="1">The sequence shown here is derived from an EMBL/GenBank/DDBJ whole genome shotgun (WGS) entry which is preliminary data.</text>
</comment>
<evidence type="ECO:0000313" key="1">
    <source>
        <dbReference type="EMBL" id="ESW39571.1"/>
    </source>
</evidence>
<reference evidence="1 2" key="1">
    <citation type="submission" date="2013-10" db="EMBL/GenBank/DDBJ databases">
        <title>Whole Genome Shotgun Sequence of Pseudomonas taiwanensis SJ9.</title>
        <authorList>
            <person name="Hong S.-J."/>
            <person name="Shin J.-H."/>
        </authorList>
    </citation>
    <scope>NUCLEOTIDE SEQUENCE [LARGE SCALE GENOMIC DNA]</scope>
    <source>
        <strain evidence="1 2">SJ9</strain>
    </source>
</reference>